<name>X1IFP0_9ZZZZ</name>
<evidence type="ECO:0000313" key="1">
    <source>
        <dbReference type="EMBL" id="GAH81226.1"/>
    </source>
</evidence>
<feature type="non-terminal residue" evidence="1">
    <location>
        <position position="70"/>
    </location>
</feature>
<proteinExistence type="predicted"/>
<organism evidence="1">
    <name type="scientific">marine sediment metagenome</name>
    <dbReference type="NCBI Taxonomy" id="412755"/>
    <lineage>
        <taxon>unclassified sequences</taxon>
        <taxon>metagenomes</taxon>
        <taxon>ecological metagenomes</taxon>
    </lineage>
</organism>
<protein>
    <submittedName>
        <fullName evidence="1">Uncharacterized protein</fullName>
    </submittedName>
</protein>
<sequence length="70" mass="7285">MVLVISAAPGILEGIGRGCGVKRGGEAMTTIAASALDGHVLVLNKYYAPIHVTSVRRAFGMLYGKLAEVI</sequence>
<reference evidence="1" key="1">
    <citation type="journal article" date="2014" name="Front. Microbiol.">
        <title>High frequency of phylogenetically diverse reductive dehalogenase-homologous genes in deep subseafloor sedimentary metagenomes.</title>
        <authorList>
            <person name="Kawai M."/>
            <person name="Futagami T."/>
            <person name="Toyoda A."/>
            <person name="Takaki Y."/>
            <person name="Nishi S."/>
            <person name="Hori S."/>
            <person name="Arai W."/>
            <person name="Tsubouchi T."/>
            <person name="Morono Y."/>
            <person name="Uchiyama I."/>
            <person name="Ito T."/>
            <person name="Fujiyama A."/>
            <person name="Inagaki F."/>
            <person name="Takami H."/>
        </authorList>
    </citation>
    <scope>NUCLEOTIDE SEQUENCE</scope>
    <source>
        <strain evidence="1">Expedition CK06-06</strain>
    </source>
</reference>
<accession>X1IFP0</accession>
<gene>
    <name evidence="1" type="ORF">S03H2_68178</name>
</gene>
<dbReference type="EMBL" id="BARU01044779">
    <property type="protein sequence ID" value="GAH81226.1"/>
    <property type="molecule type" value="Genomic_DNA"/>
</dbReference>
<comment type="caution">
    <text evidence="1">The sequence shown here is derived from an EMBL/GenBank/DDBJ whole genome shotgun (WGS) entry which is preliminary data.</text>
</comment>
<dbReference type="AlphaFoldDB" id="X1IFP0"/>